<dbReference type="InterPro" id="IPR029068">
    <property type="entry name" value="Glyas_Bleomycin-R_OHBP_Dase"/>
</dbReference>
<dbReference type="PANTHER" id="PTHR36503:SF3">
    <property type="entry name" value="BLR0126 PROTEIN"/>
    <property type="match status" value="1"/>
</dbReference>
<dbReference type="EMBL" id="LT607752">
    <property type="protein sequence ID" value="SCG36898.1"/>
    <property type="molecule type" value="Genomic_DNA"/>
</dbReference>
<sequence length="175" mass="19544">MPESRFAPLTPYVVRCRREGNLDPCARSVPFKTARRQSAYAARMTPRFDLVGCAVSDMARTLDFYRRLGLDIPADADHQDHVEVTLPGGLRLAWDTVAMLRGFHPDWTPPGGSPRTSLAFRCADPAEVDRYWTVLTDAGFHGEIAPWDAFWGQRYAILHDPDGNGVDLFAPLDPS</sequence>
<proteinExistence type="predicted"/>
<accession>A0A1C5GSY7</accession>
<reference evidence="3" key="1">
    <citation type="submission" date="2016-06" db="EMBL/GenBank/DDBJ databases">
        <authorList>
            <person name="Varghese N."/>
            <person name="Submissions Spin"/>
        </authorList>
    </citation>
    <scope>NUCLEOTIDE SEQUENCE [LARGE SCALE GENOMIC DNA]</scope>
    <source>
        <strain evidence="3">DSM 44983</strain>
    </source>
</reference>
<dbReference type="AlphaFoldDB" id="A0A1C5GSY7"/>
<keyword evidence="3" id="KW-1185">Reference proteome</keyword>
<gene>
    <name evidence="2" type="ORF">GA0070623_0254</name>
</gene>
<evidence type="ECO:0000313" key="3">
    <source>
        <dbReference type="Proteomes" id="UP000198226"/>
    </source>
</evidence>
<dbReference type="Proteomes" id="UP000198226">
    <property type="component" value="Chromosome I"/>
</dbReference>
<evidence type="ECO:0000259" key="1">
    <source>
        <dbReference type="PROSITE" id="PS51819"/>
    </source>
</evidence>
<dbReference type="SUPFAM" id="SSF54593">
    <property type="entry name" value="Glyoxalase/Bleomycin resistance protein/Dihydroxybiphenyl dioxygenase"/>
    <property type="match status" value="1"/>
</dbReference>
<organism evidence="2 3">
    <name type="scientific">Micromonospora rifamycinica</name>
    <dbReference type="NCBI Taxonomy" id="291594"/>
    <lineage>
        <taxon>Bacteria</taxon>
        <taxon>Bacillati</taxon>
        <taxon>Actinomycetota</taxon>
        <taxon>Actinomycetes</taxon>
        <taxon>Micromonosporales</taxon>
        <taxon>Micromonosporaceae</taxon>
        <taxon>Micromonospora</taxon>
    </lineage>
</organism>
<evidence type="ECO:0000313" key="2">
    <source>
        <dbReference type="EMBL" id="SCG36898.1"/>
    </source>
</evidence>
<dbReference type="InterPro" id="IPR037523">
    <property type="entry name" value="VOC_core"/>
</dbReference>
<feature type="domain" description="VOC" evidence="1">
    <location>
        <begin position="47"/>
        <end position="171"/>
    </location>
</feature>
<dbReference type="PANTHER" id="PTHR36503">
    <property type="entry name" value="BLR2520 PROTEIN"/>
    <property type="match status" value="1"/>
</dbReference>
<dbReference type="Gene3D" id="3.10.180.10">
    <property type="entry name" value="2,3-Dihydroxybiphenyl 1,2-Dioxygenase, domain 1"/>
    <property type="match status" value="1"/>
</dbReference>
<name>A0A1C5GSY7_9ACTN</name>
<dbReference type="Pfam" id="PF00903">
    <property type="entry name" value="Glyoxalase"/>
    <property type="match status" value="1"/>
</dbReference>
<protein>
    <submittedName>
        <fullName evidence="2">Glyoxalase-like domain-containing protein</fullName>
    </submittedName>
</protein>
<dbReference type="InterPro" id="IPR004360">
    <property type="entry name" value="Glyas_Fos-R_dOase_dom"/>
</dbReference>
<dbReference type="PROSITE" id="PS51819">
    <property type="entry name" value="VOC"/>
    <property type="match status" value="1"/>
</dbReference>